<name>A0A4P9YA52_ROZAC</name>
<gene>
    <name evidence="1" type="ORF">ROZALSC1DRAFT_26145</name>
</gene>
<protein>
    <recommendedName>
        <fullName evidence="3">Retrotransposon gag domain-containing protein</fullName>
    </recommendedName>
</protein>
<accession>A0A4P9YA52</accession>
<organism evidence="1 2">
    <name type="scientific">Rozella allomycis (strain CSF55)</name>
    <dbReference type="NCBI Taxonomy" id="988480"/>
    <lineage>
        <taxon>Eukaryota</taxon>
        <taxon>Fungi</taxon>
        <taxon>Fungi incertae sedis</taxon>
        <taxon>Cryptomycota</taxon>
        <taxon>Cryptomycota incertae sedis</taxon>
        <taxon>Rozella</taxon>
    </lineage>
</organism>
<reference evidence="2" key="1">
    <citation type="journal article" date="2018" name="Nat. Microbiol.">
        <title>Leveraging single-cell genomics to expand the fungal tree of life.</title>
        <authorList>
            <person name="Ahrendt S.R."/>
            <person name="Quandt C.A."/>
            <person name="Ciobanu D."/>
            <person name="Clum A."/>
            <person name="Salamov A."/>
            <person name="Andreopoulos B."/>
            <person name="Cheng J.F."/>
            <person name="Woyke T."/>
            <person name="Pelin A."/>
            <person name="Henrissat B."/>
            <person name="Reynolds N.K."/>
            <person name="Benny G.L."/>
            <person name="Smith M.E."/>
            <person name="James T.Y."/>
            <person name="Grigoriev I.V."/>
        </authorList>
    </citation>
    <scope>NUCLEOTIDE SEQUENCE [LARGE SCALE GENOMIC DNA]</scope>
    <source>
        <strain evidence="2">CSF55</strain>
    </source>
</reference>
<evidence type="ECO:0008006" key="3">
    <source>
        <dbReference type="Google" id="ProtNLM"/>
    </source>
</evidence>
<dbReference type="Proteomes" id="UP000281549">
    <property type="component" value="Unassembled WGS sequence"/>
</dbReference>
<dbReference type="AlphaFoldDB" id="A0A4P9YA52"/>
<evidence type="ECO:0000313" key="2">
    <source>
        <dbReference type="Proteomes" id="UP000281549"/>
    </source>
</evidence>
<proteinExistence type="predicted"/>
<evidence type="ECO:0000313" key="1">
    <source>
        <dbReference type="EMBL" id="RKP15712.1"/>
    </source>
</evidence>
<dbReference type="EMBL" id="ML007980">
    <property type="protein sequence ID" value="RKP15712.1"/>
    <property type="molecule type" value="Genomic_DNA"/>
</dbReference>
<sequence>MAEGPSESLDRDINALQEAIFQSTRSLELLDDVQASRNNEGPVPTPTVIAQASDFNNIEEYLQRFFERIFKDNNLTTEQTKQLLRLCSHNNESVAQWLTRHNELNPLCTWDILTNDLLNECLSPYWRSEKYSKIFKI</sequence>
<feature type="non-terminal residue" evidence="1">
    <location>
        <position position="137"/>
    </location>
</feature>